<proteinExistence type="predicted"/>
<evidence type="ECO:0008006" key="4">
    <source>
        <dbReference type="Google" id="ProtNLM"/>
    </source>
</evidence>
<evidence type="ECO:0000313" key="2">
    <source>
        <dbReference type="EMBL" id="KAF5840470.1"/>
    </source>
</evidence>
<name>A0ABQ7H0V4_DUNSA</name>
<accession>A0ABQ7H0V4</accession>
<feature type="region of interest" description="Disordered" evidence="1">
    <location>
        <begin position="46"/>
        <end position="70"/>
    </location>
</feature>
<sequence length="140" mass="14621">MWRCFCPCSTLFSKEEPVPSGHGPPPVKGEATLKAHELSASIDKLSGLPAAPTTPLDGAKPAAVDSSPAVLQPQQAAQQVAKAAEKEMEGMTSTRLLKHGTSGLSGTDPGTDGFLHANLRVDFEDLTFHELIGKGSTKSV</sequence>
<evidence type="ECO:0000313" key="3">
    <source>
        <dbReference type="Proteomes" id="UP000815325"/>
    </source>
</evidence>
<dbReference type="Proteomes" id="UP000815325">
    <property type="component" value="Unassembled WGS sequence"/>
</dbReference>
<gene>
    <name evidence="2" type="ORF">DUNSADRAFT_16561</name>
</gene>
<reference evidence="2" key="1">
    <citation type="submission" date="2017-08" db="EMBL/GenBank/DDBJ databases">
        <authorList>
            <person name="Polle J.E."/>
            <person name="Barry K."/>
            <person name="Cushman J."/>
            <person name="Schmutz J."/>
            <person name="Tran D."/>
            <person name="Hathwaick L.T."/>
            <person name="Yim W.C."/>
            <person name="Jenkins J."/>
            <person name="Mckie-Krisberg Z.M."/>
            <person name="Prochnik S."/>
            <person name="Lindquist E."/>
            <person name="Dockter R.B."/>
            <person name="Adam C."/>
            <person name="Molina H."/>
            <person name="Bunkerborg J."/>
            <person name="Jin E."/>
            <person name="Buchheim M."/>
            <person name="Magnuson J."/>
        </authorList>
    </citation>
    <scope>NUCLEOTIDE SEQUENCE</scope>
    <source>
        <strain evidence="2">CCAP 19/18</strain>
    </source>
</reference>
<evidence type="ECO:0000256" key="1">
    <source>
        <dbReference type="SAM" id="MobiDB-lite"/>
    </source>
</evidence>
<keyword evidence="3" id="KW-1185">Reference proteome</keyword>
<organism evidence="2 3">
    <name type="scientific">Dunaliella salina</name>
    <name type="common">Green alga</name>
    <name type="synonym">Protococcus salinus</name>
    <dbReference type="NCBI Taxonomy" id="3046"/>
    <lineage>
        <taxon>Eukaryota</taxon>
        <taxon>Viridiplantae</taxon>
        <taxon>Chlorophyta</taxon>
        <taxon>core chlorophytes</taxon>
        <taxon>Chlorophyceae</taxon>
        <taxon>CS clade</taxon>
        <taxon>Chlamydomonadales</taxon>
        <taxon>Dunaliellaceae</taxon>
        <taxon>Dunaliella</taxon>
    </lineage>
</organism>
<dbReference type="EMBL" id="MU069512">
    <property type="protein sequence ID" value="KAF5840470.1"/>
    <property type="molecule type" value="Genomic_DNA"/>
</dbReference>
<protein>
    <recommendedName>
        <fullName evidence="4">Encoded protein</fullName>
    </recommendedName>
</protein>
<comment type="caution">
    <text evidence="2">The sequence shown here is derived from an EMBL/GenBank/DDBJ whole genome shotgun (WGS) entry which is preliminary data.</text>
</comment>